<evidence type="ECO:0000256" key="3">
    <source>
        <dbReference type="ARBA" id="ARBA00012759"/>
    </source>
</evidence>
<accession>A0AAN5C1Z1</accession>
<feature type="compositionally biased region" description="Acidic residues" evidence="8">
    <location>
        <begin position="2675"/>
        <end position="2685"/>
    </location>
</feature>
<feature type="region of interest" description="Disordered" evidence="8">
    <location>
        <begin position="1"/>
        <end position="35"/>
    </location>
</feature>
<dbReference type="SUPFAM" id="SSF48371">
    <property type="entry name" value="ARM repeat"/>
    <property type="match status" value="1"/>
</dbReference>
<gene>
    <name evidence="10" type="ORF">PMAYCL1PPCAC_04098</name>
</gene>
<feature type="region of interest" description="Disordered" evidence="8">
    <location>
        <begin position="991"/>
        <end position="1024"/>
    </location>
</feature>
<dbReference type="InterPro" id="IPR028889">
    <property type="entry name" value="USP"/>
</dbReference>
<name>A0AAN5C1Z1_9BILA</name>
<dbReference type="PROSITE" id="PS00973">
    <property type="entry name" value="USP_2"/>
    <property type="match status" value="1"/>
</dbReference>
<evidence type="ECO:0000256" key="4">
    <source>
        <dbReference type="ARBA" id="ARBA00022670"/>
    </source>
</evidence>
<keyword evidence="5" id="KW-0833">Ubl conjugation pathway</keyword>
<feature type="compositionally biased region" description="Pro residues" evidence="8">
    <location>
        <begin position="2714"/>
        <end position="2726"/>
    </location>
</feature>
<feature type="non-terminal residue" evidence="10">
    <location>
        <position position="1"/>
    </location>
</feature>
<dbReference type="InterPro" id="IPR018200">
    <property type="entry name" value="USP_CS"/>
</dbReference>
<dbReference type="GO" id="GO:0005634">
    <property type="term" value="C:nucleus"/>
    <property type="evidence" value="ECO:0007669"/>
    <property type="project" value="TreeGrafter"/>
</dbReference>
<feature type="region of interest" description="Disordered" evidence="8">
    <location>
        <begin position="2648"/>
        <end position="2818"/>
    </location>
</feature>
<feature type="domain" description="USP" evidence="9">
    <location>
        <begin position="1627"/>
        <end position="1988"/>
    </location>
</feature>
<dbReference type="GO" id="GO:0006508">
    <property type="term" value="P:proteolysis"/>
    <property type="evidence" value="ECO:0007669"/>
    <property type="project" value="UniProtKB-KW"/>
</dbReference>
<reference evidence="11" key="1">
    <citation type="submission" date="2022-10" db="EMBL/GenBank/DDBJ databases">
        <title>Genome assembly of Pristionchus species.</title>
        <authorList>
            <person name="Yoshida K."/>
            <person name="Sommer R.J."/>
        </authorList>
    </citation>
    <scope>NUCLEOTIDE SEQUENCE [LARGE SCALE GENOMIC DNA]</scope>
    <source>
        <strain evidence="11">RS5460</strain>
    </source>
</reference>
<dbReference type="PROSITE" id="PS00972">
    <property type="entry name" value="USP_1"/>
    <property type="match status" value="1"/>
</dbReference>
<keyword evidence="7" id="KW-0788">Thiol protease</keyword>
<dbReference type="CDD" id="cd02659">
    <property type="entry name" value="peptidase_C19C"/>
    <property type="match status" value="1"/>
</dbReference>
<comment type="catalytic activity">
    <reaction evidence="1">
        <text>Thiol-dependent hydrolysis of ester, thioester, amide, peptide and isopeptide bonds formed by the C-terminal Gly of ubiquitin (a 76-residue protein attached to proteins as an intracellular targeting signal).</text>
        <dbReference type="EC" id="3.4.19.12"/>
    </reaction>
</comment>
<dbReference type="Pfam" id="PF00443">
    <property type="entry name" value="UCH"/>
    <property type="match status" value="1"/>
</dbReference>
<dbReference type="SUPFAM" id="SSF54001">
    <property type="entry name" value="Cysteine proteinases"/>
    <property type="match status" value="1"/>
</dbReference>
<feature type="compositionally biased region" description="Acidic residues" evidence="8">
    <location>
        <begin position="10"/>
        <end position="24"/>
    </location>
</feature>
<evidence type="ECO:0000256" key="2">
    <source>
        <dbReference type="ARBA" id="ARBA00009085"/>
    </source>
</evidence>
<evidence type="ECO:0000256" key="6">
    <source>
        <dbReference type="ARBA" id="ARBA00022801"/>
    </source>
</evidence>
<feature type="compositionally biased region" description="Pro residues" evidence="8">
    <location>
        <begin position="2783"/>
        <end position="2793"/>
    </location>
</feature>
<dbReference type="Proteomes" id="UP001328107">
    <property type="component" value="Unassembled WGS sequence"/>
</dbReference>
<dbReference type="FunFam" id="3.90.70.10:FF:000022">
    <property type="entry name" value="Ubiquitin carboxyl-terminal hydrolase 24"/>
    <property type="match status" value="1"/>
</dbReference>
<proteinExistence type="inferred from homology"/>
<keyword evidence="11" id="KW-1185">Reference proteome</keyword>
<feature type="compositionally biased region" description="Low complexity" evidence="8">
    <location>
        <begin position="992"/>
        <end position="1003"/>
    </location>
</feature>
<feature type="compositionally biased region" description="Low complexity" evidence="8">
    <location>
        <begin position="2744"/>
        <end position="2753"/>
    </location>
</feature>
<dbReference type="InterPro" id="IPR038765">
    <property type="entry name" value="Papain-like_cys_pep_sf"/>
</dbReference>
<protein>
    <recommendedName>
        <fullName evidence="3">ubiquitinyl hydrolase 1</fullName>
        <ecNumber evidence="3">3.4.19.12</ecNumber>
    </recommendedName>
</protein>
<evidence type="ECO:0000256" key="7">
    <source>
        <dbReference type="ARBA" id="ARBA00022807"/>
    </source>
</evidence>
<comment type="caution">
    <text evidence="10">The sequence shown here is derived from an EMBL/GenBank/DDBJ whole genome shotgun (WGS) entry which is preliminary data.</text>
</comment>
<comment type="similarity">
    <text evidence="2">Belongs to the peptidase C19 family.</text>
</comment>
<dbReference type="EMBL" id="BTRK01000001">
    <property type="protein sequence ID" value="GMR33903.1"/>
    <property type="molecule type" value="Genomic_DNA"/>
</dbReference>
<evidence type="ECO:0000313" key="11">
    <source>
        <dbReference type="Proteomes" id="UP001328107"/>
    </source>
</evidence>
<dbReference type="PANTHER" id="PTHR24006:SF943">
    <property type="entry name" value="UBIQUITIN CARBOXYL-TERMINAL HYDROLASE PUF"/>
    <property type="match status" value="1"/>
</dbReference>
<evidence type="ECO:0000256" key="8">
    <source>
        <dbReference type="SAM" id="MobiDB-lite"/>
    </source>
</evidence>
<organism evidence="10 11">
    <name type="scientific">Pristionchus mayeri</name>
    <dbReference type="NCBI Taxonomy" id="1317129"/>
    <lineage>
        <taxon>Eukaryota</taxon>
        <taxon>Metazoa</taxon>
        <taxon>Ecdysozoa</taxon>
        <taxon>Nematoda</taxon>
        <taxon>Chromadorea</taxon>
        <taxon>Rhabditida</taxon>
        <taxon>Rhabditina</taxon>
        <taxon>Diplogasteromorpha</taxon>
        <taxon>Diplogasteroidea</taxon>
        <taxon>Neodiplogasteridae</taxon>
        <taxon>Pristionchus</taxon>
    </lineage>
</organism>
<dbReference type="EC" id="3.4.19.12" evidence="3"/>
<evidence type="ECO:0000313" key="10">
    <source>
        <dbReference type="EMBL" id="GMR33903.1"/>
    </source>
</evidence>
<dbReference type="Gene3D" id="3.90.70.10">
    <property type="entry name" value="Cysteine proteinases"/>
    <property type="match status" value="1"/>
</dbReference>
<keyword evidence="4" id="KW-0645">Protease</keyword>
<dbReference type="Pfam" id="PF25010">
    <property type="entry name" value="ARM_UBP24_USP9X-Y"/>
    <property type="match status" value="1"/>
</dbReference>
<dbReference type="InterPro" id="IPR056850">
    <property type="entry name" value="ARM_UBP34_24_USP9X_Y"/>
</dbReference>
<keyword evidence="6" id="KW-0378">Hydrolase</keyword>
<feature type="region of interest" description="Disordered" evidence="8">
    <location>
        <begin position="2591"/>
        <end position="2632"/>
    </location>
</feature>
<feature type="compositionally biased region" description="Polar residues" evidence="8">
    <location>
        <begin position="2591"/>
        <end position="2602"/>
    </location>
</feature>
<dbReference type="PANTHER" id="PTHR24006">
    <property type="entry name" value="UBIQUITIN CARBOXYL-TERMINAL HYDROLASE"/>
    <property type="match status" value="1"/>
</dbReference>
<dbReference type="InterPro" id="IPR016024">
    <property type="entry name" value="ARM-type_fold"/>
</dbReference>
<feature type="region of interest" description="Disordered" evidence="8">
    <location>
        <begin position="2045"/>
        <end position="2065"/>
    </location>
</feature>
<evidence type="ECO:0000259" key="9">
    <source>
        <dbReference type="PROSITE" id="PS50235"/>
    </source>
</evidence>
<dbReference type="InterPro" id="IPR050164">
    <property type="entry name" value="Peptidase_C19"/>
</dbReference>
<dbReference type="PROSITE" id="PS50235">
    <property type="entry name" value="USP_3"/>
    <property type="match status" value="1"/>
</dbReference>
<evidence type="ECO:0000256" key="1">
    <source>
        <dbReference type="ARBA" id="ARBA00000707"/>
    </source>
</evidence>
<dbReference type="GO" id="GO:0004843">
    <property type="term" value="F:cysteine-type deubiquitinase activity"/>
    <property type="evidence" value="ECO:0007669"/>
    <property type="project" value="UniProtKB-EC"/>
</dbReference>
<dbReference type="GO" id="GO:0005829">
    <property type="term" value="C:cytosol"/>
    <property type="evidence" value="ECO:0007669"/>
    <property type="project" value="TreeGrafter"/>
</dbReference>
<evidence type="ECO:0000256" key="5">
    <source>
        <dbReference type="ARBA" id="ARBA00022786"/>
    </source>
</evidence>
<dbReference type="InterPro" id="IPR001394">
    <property type="entry name" value="Peptidase_C19_UCH"/>
</dbReference>
<dbReference type="GO" id="GO:0016579">
    <property type="term" value="P:protein deubiquitination"/>
    <property type="evidence" value="ECO:0007669"/>
    <property type="project" value="InterPro"/>
</dbReference>
<sequence length="2818" mass="314424">VDVRTMNEGYSDDEATLELQEDEQQWSSNTTSDRIRRSCASTDIAALMDTEMDEDSGREEMEEQEHTEALPQSLIEHYRDKFNNNAMLNRWTQPAVLDNKFRDMLKAAVEMCESGHADGTVEQFCSDNLFPLFRKWYCCGDAFEHWNFEIFHDMADVILAVLRMMRGFMVSGVGSRDIPIVLWDLVINAATDYKINLWVGERLAQMSGIDIDESAEADLVSPQHVGLKYARFVVLAFDADGFKGTQKFFYDNITTSTSIEELLRYFKAHRMLAVVVNQDIAFSTYGSIVYTGLDRLSHASEEELSCKNLRGPLGSHPLYCLYELLHHYVTVIYELHTTSDNIFQLYHWRLKFCLKALVEAPFNGRMGAVESLTYMVHETEKFRHMAPDLAAVLAKWLEEERAVDQLTRDNLHNMSYVDRVLRAFEQMLKAGIFTTGDLSTVWEAQRGKHDVIQRNLADLIVRIVPHFDNDLLDALFHKIEAGWVDGGATERSMLIDIVRRIGEASAYNVLNSRRIAENDHALITKTLQTLWQFIRRPRDSRENEEGAMQAHLKLLEESRSLPNFLRCYAELCSDDIQKANHMSATAASHLVHILELVSDDEEEEDDDYVSSNAGRHDLIGVLESQHDLVNSLCTNIAKIVRTEEDPDRRPSLHNFLHALSFVLNENRDYLKFTEEHASELWVSLISRPTYGYDTRFGFKFFLAVVDAEVMEKQMLEKFFKQYVLALPPAKVSLNGYHCFEAFFKAVNYDSGKDNDCLRNPESLVGSQFVQQLMLQGQSEVYERASNLWVEYLQKIIDSVGDPTMTTRVVGSLVKLIKSQYDEMTACVREAGARGLATTNPAAEMTKERTMRCIKVLSLLVNGMDEEVGVARRSEPALGKAAIGRPILISCKVPRREWESLPYHTRGNTRVDDLDNCADLHENSSVGELRDCLKRGLLERLGRRRADADEIFAHFLLVHCTHDGPKALHFTDYKRTLGEMGMGDVVEVEVRLQRSGGSPSSRQGEASPDSSTSESDWLSPEDAVDDEQREAILPSKAIAADEGLVELLLKVAESEDVDIAMAAFQILKMVPQNEAKLAQLHEAVRDEARLRSLLVDASDARFLYNLMMLEAIILPADTNLRNELHPAAINAMMMFVRVLPEVGKLSTLMQRSIAFRSLAILPITRMLHLACMTAARVITNLNFQPVPQMHSLISSLVRLQSIESPPKWSKYMRVRRLSSVYTDLLAADERSVRELKQLIETHAPLLLRVLCGVVLSAAATHHSAAPLADEGARVLTGLADAPLPVLDEAVMDADPCTLSALLEYAMYATSLLAIACPIQCAVFMGALAPEPDPVWVHTLLASCFSKAENVRMMAWSIAIGTLEVVRQTLHFTQPAGWNEGHVSLTSTALDLLPRCKGAGVPADQFVALVKELVHRSSPKSWDVRIVRLDEHIAQAVEFLEQALQHSTTEQTSFPDDTYLRARIEVLQMLIRHTTVDKREWLGSAEGGPRLCERLLADFIFPAARAADAAAAAAAAADVSTCESDMLPRSLTHVEMNSSSSLFDLKADCSLPRSVSALPISTRRVAVCSGEGSQDGAFHLLLALCEEVPANQILMQNTIHRLFYSNPWTDKKDFEYLPQHVLRQDGDLVGLKNGGATCYMNSIFQQLFMIDEVREAVLNANIPEKVLLERRTSDSSSHGSSGGAEPPTPNRGEYAVKVLAAVQTLFAHLLGSELDSYRPAEFWKVFNFKPNGESVNVREQQDAVEFHNMVTELIDEGLKKCGAEAMCERTFRGVFADEKICKDCPHRYTKEEAFELLSLDVRSHNNLRDSLKEYVRGDVLENDNAYQCEACNKKVKAIKRLSLSKLPDVLIVQLKRFDFDWEKEIAVKFNDYFEFPFEMDIQPYTLDGLEKLEKGLQLEDNRDYQYMLRGVVVHSGQAQGGHYTSYIRNRENGKWYKFDDNDVTPWDASESGAQQRWFGCSDNGQDSMGRGRRKIRTTYWNAYMLFYEKLETANRYLSVNPSSVASDMSTSSGVSSMTTTMTTIMTSAISPTAVAAASSSPSCVSPAPGAAAASTMTTSGGAAAAPSPVMRDAAGEQMKLSRSGKSASPVSNLHRHFSSMSLSSARIRMPPRLEEMLREGNRRVQLERVQYSMHFFSFISAATSKALATAELHPECAQELMLATMKSFASFIVHNGLFASRDLMSDDPMQRISFKTWLSNLQRLLEHAPARLWLITHVLFSHEMAACFLFASDANVREFFRVLILDTMVIVDEAGDLSEACLKPNVLSPVAGQLSQSIRQFPRLSYLLANLLGMLPYKHNAAFRSEPLDFYRAIIELSDRPQMMVAMVRGGILNNLLAMFSPMHIQTELTSLQRKDTHVYEALHGVIASGLRTIRLEKQDVGPNPFCNPTLIIRRTEIPDFKVIVEFMQPNGGHVKYIGHLIEILRRSSRSSGSLNWAVEAVAWLCHGQAIGPSVIVMDAVCQIMGSFMNDTATEWLVRLLGEIFGLEDQWYEARFEHLFHKAQLTASHAQASVQGLVEYTSVSESRYEALCRVLLVALQRFPFVPQLIDNDEQVQRLLDRVNTIAMCKPGNKFFQGYLSWYESHAALVSANNSRSSEGDTTAETAPDSAADTTMDEEPVMNERGGAGGASTAAAPAAYPHDYVLSQLYSPGQLSPSSRMGMMTISTGEKRPLPPTEEGEDDADEDGSGASDRKRSIGETAMRRGGAGGADMLWQPRPPSAAPPPPAAAPKIEDYAASPMDDRDLLISSSLPSSSKATPSQPPPSYNEVTSSMMGGAGVGGAPKSTPPPIPPRPSTAPRLPDSPQSMGDNDEFVEKHKAE</sequence>
<feature type="region of interest" description="Disordered" evidence="8">
    <location>
        <begin position="1668"/>
        <end position="1688"/>
    </location>
</feature>